<dbReference type="AlphaFoldDB" id="A0A152A9N2"/>
<keyword evidence="5" id="KW-0915">Sodium</keyword>
<dbReference type="InterPro" id="IPR004709">
    <property type="entry name" value="NaH_exchanger"/>
</dbReference>
<comment type="caution">
    <text evidence="13">The sequence shown here is derived from an EMBL/GenBank/DDBJ whole genome shotgun (WGS) entry which is preliminary data.</text>
</comment>
<evidence type="ECO:0000256" key="8">
    <source>
        <dbReference type="ARBA" id="ARBA00023201"/>
    </source>
</evidence>
<accession>A0A152A9N2</accession>
<dbReference type="GO" id="GO:0098719">
    <property type="term" value="P:sodium ion import across plasma membrane"/>
    <property type="evidence" value="ECO:0007669"/>
    <property type="project" value="TreeGrafter"/>
</dbReference>
<keyword evidence="9" id="KW-0050">Antiport</keyword>
<evidence type="ECO:0000256" key="3">
    <source>
        <dbReference type="ARBA" id="ARBA00022692"/>
    </source>
</evidence>
<keyword evidence="14" id="KW-1185">Reference proteome</keyword>
<keyword evidence="3 9" id="KW-0812">Transmembrane</keyword>
<feature type="transmembrane region" description="Helical" evidence="10">
    <location>
        <begin position="109"/>
        <end position="130"/>
    </location>
</feature>
<dbReference type="PRINTS" id="PR01084">
    <property type="entry name" value="NAHEXCHNGR"/>
</dbReference>
<dbReference type="Pfam" id="PF00999">
    <property type="entry name" value="Na_H_Exchanger"/>
    <property type="match status" value="1"/>
</dbReference>
<comment type="similarity">
    <text evidence="9">Belongs to the monovalent cation:proton antiporter 1 (CPA1) transporter (TC 2.A.36) family.</text>
</comment>
<dbReference type="GO" id="GO:0051453">
    <property type="term" value="P:regulation of intracellular pH"/>
    <property type="evidence" value="ECO:0007669"/>
    <property type="project" value="TreeGrafter"/>
</dbReference>
<dbReference type="OMA" id="PICECIY"/>
<evidence type="ECO:0000256" key="6">
    <source>
        <dbReference type="ARBA" id="ARBA00023065"/>
    </source>
</evidence>
<keyword evidence="8 9" id="KW-0739">Sodium transport</keyword>
<gene>
    <name evidence="13" type="ORF">DLAC_00410</name>
</gene>
<keyword evidence="4 10" id="KW-1133">Transmembrane helix</keyword>
<feature type="transmembrane region" description="Helical" evidence="10">
    <location>
        <begin position="240"/>
        <end position="263"/>
    </location>
</feature>
<dbReference type="PANTHER" id="PTHR10110">
    <property type="entry name" value="SODIUM/HYDROGEN EXCHANGER"/>
    <property type="match status" value="1"/>
</dbReference>
<dbReference type="Gene3D" id="6.10.140.1330">
    <property type="match status" value="1"/>
</dbReference>
<comment type="subcellular location">
    <subcellularLocation>
        <location evidence="1">Membrane</location>
        <topology evidence="1">Multi-pass membrane protein</topology>
    </subcellularLocation>
</comment>
<dbReference type="STRING" id="361077.A0A152A9N2"/>
<protein>
    <recommendedName>
        <fullName evidence="9">Sodium/hydrogen exchanger</fullName>
    </recommendedName>
</protein>
<keyword evidence="11" id="KW-0732">Signal</keyword>
<dbReference type="GO" id="GO:0015385">
    <property type="term" value="F:sodium:proton antiporter activity"/>
    <property type="evidence" value="ECO:0007669"/>
    <property type="project" value="InterPro"/>
</dbReference>
<dbReference type="InterPro" id="IPR006153">
    <property type="entry name" value="Cation/H_exchanger_TM"/>
</dbReference>
<feature type="transmembrane region" description="Helical" evidence="10">
    <location>
        <begin position="50"/>
        <end position="68"/>
    </location>
</feature>
<feature type="transmembrane region" description="Helical" evidence="10">
    <location>
        <begin position="359"/>
        <end position="382"/>
    </location>
</feature>
<sequence length="535" mass="60091">MSFKTRQKLTLIIIIITLLTISTVATSTTTDLQTPSTENQNENENSKTSTSIIIFIGIIIGAIILSNIHSELNKHYIPESVVVIVYGVIIGLITLPFRDTKYLEPILNYNPHLFFQFLLPIIIFETGVSLPKSDFFKNVGSILYMAIPGTLISFAGTSVVLWSFGQIGISPKLPWREVLILCAMGCATDPVATISIFKVLGVSPLLYIMVLGESILNDAISLILSESVLEYTLSQIWKPILYFLITFVCSTLIGVFVSLTLAVTLKYVHLHNHPICECIYVLVSAYLSHAIADSLHLSGILSCFFGGMVMAQYTYILLSEDSKEIIVKILRIYSFIAEIIVFVYIGITLPQLHWVLSPLLILWTIVFFVITRAIAIFPAFYLSNRLKWTKISTPIQIVLWFSGLRGALTYSESLEDILKFTPFYNQLQSTLIILVYVTIGLFGIGTYPLLKYLDIQTDIPNQDDSNINVPPKLYYTFLKKVDVYIKYNLGIKILISPSLINKSTTKNNENDVDIEDEKLSKDSIDMECFTSNISE</sequence>
<evidence type="ECO:0000256" key="9">
    <source>
        <dbReference type="RuleBase" id="RU003722"/>
    </source>
</evidence>
<dbReference type="NCBIfam" id="TIGR00840">
    <property type="entry name" value="b_cpa1"/>
    <property type="match status" value="1"/>
</dbReference>
<feature type="transmembrane region" description="Helical" evidence="10">
    <location>
        <begin position="177"/>
        <end position="197"/>
    </location>
</feature>
<dbReference type="OrthoDB" id="196264at2759"/>
<dbReference type="EMBL" id="LODT01000001">
    <property type="protein sequence ID" value="KYR02930.1"/>
    <property type="molecule type" value="Genomic_DNA"/>
</dbReference>
<feature type="chain" id="PRO_5007593810" description="Sodium/hydrogen exchanger" evidence="11">
    <location>
        <begin position="27"/>
        <end position="535"/>
    </location>
</feature>
<dbReference type="InterPro" id="IPR018422">
    <property type="entry name" value="Cation/H_exchanger_CPA1"/>
</dbReference>
<feature type="transmembrane region" description="Helical" evidence="10">
    <location>
        <begin position="142"/>
        <end position="165"/>
    </location>
</feature>
<evidence type="ECO:0000256" key="2">
    <source>
        <dbReference type="ARBA" id="ARBA00022448"/>
    </source>
</evidence>
<evidence type="ECO:0000256" key="10">
    <source>
        <dbReference type="SAM" id="Phobius"/>
    </source>
</evidence>
<feature type="transmembrane region" description="Helical" evidence="10">
    <location>
        <begin position="298"/>
        <end position="318"/>
    </location>
</feature>
<dbReference type="PANTHER" id="PTHR10110:SF187">
    <property type="entry name" value="SODIUM_HYDROGEN EXCHANGER"/>
    <property type="match status" value="1"/>
</dbReference>
<feature type="transmembrane region" description="Helical" evidence="10">
    <location>
        <begin position="330"/>
        <end position="347"/>
    </location>
</feature>
<name>A0A152A9N2_TIELA</name>
<keyword evidence="2 9" id="KW-0813">Transport</keyword>
<evidence type="ECO:0000256" key="5">
    <source>
        <dbReference type="ARBA" id="ARBA00023053"/>
    </source>
</evidence>
<dbReference type="GO" id="GO:0005886">
    <property type="term" value="C:plasma membrane"/>
    <property type="evidence" value="ECO:0007669"/>
    <property type="project" value="TreeGrafter"/>
</dbReference>
<reference evidence="13 14" key="1">
    <citation type="submission" date="2015-12" db="EMBL/GenBank/DDBJ databases">
        <title>Dictyostelia acquired genes for synthesis and detection of signals that induce cell-type specialization by lateral gene transfer from prokaryotes.</title>
        <authorList>
            <person name="Gloeckner G."/>
            <person name="Schaap P."/>
        </authorList>
    </citation>
    <scope>NUCLEOTIDE SEQUENCE [LARGE SCALE GENOMIC DNA]</scope>
    <source>
        <strain evidence="13 14">TK</strain>
    </source>
</reference>
<evidence type="ECO:0000256" key="1">
    <source>
        <dbReference type="ARBA" id="ARBA00004141"/>
    </source>
</evidence>
<dbReference type="InParanoid" id="A0A152A9N2"/>
<organism evidence="13 14">
    <name type="scientific">Tieghemostelium lacteum</name>
    <name type="common">Slime mold</name>
    <name type="synonym">Dictyostelium lacteum</name>
    <dbReference type="NCBI Taxonomy" id="361077"/>
    <lineage>
        <taxon>Eukaryota</taxon>
        <taxon>Amoebozoa</taxon>
        <taxon>Evosea</taxon>
        <taxon>Eumycetozoa</taxon>
        <taxon>Dictyostelia</taxon>
        <taxon>Dictyosteliales</taxon>
        <taxon>Raperosteliaceae</taxon>
        <taxon>Tieghemostelium</taxon>
    </lineage>
</organism>
<feature type="transmembrane region" description="Helical" evidence="10">
    <location>
        <begin position="80"/>
        <end position="97"/>
    </location>
</feature>
<dbReference type="GO" id="GO:0015386">
    <property type="term" value="F:potassium:proton antiporter activity"/>
    <property type="evidence" value="ECO:0007669"/>
    <property type="project" value="TreeGrafter"/>
</dbReference>
<keyword evidence="6 9" id="KW-0406">Ion transport</keyword>
<keyword evidence="7 10" id="KW-0472">Membrane</keyword>
<evidence type="ECO:0000313" key="13">
    <source>
        <dbReference type="EMBL" id="KYR02930.1"/>
    </source>
</evidence>
<evidence type="ECO:0000259" key="12">
    <source>
        <dbReference type="Pfam" id="PF00999"/>
    </source>
</evidence>
<dbReference type="Proteomes" id="UP000076078">
    <property type="component" value="Unassembled WGS sequence"/>
</dbReference>
<evidence type="ECO:0000256" key="11">
    <source>
        <dbReference type="SAM" id="SignalP"/>
    </source>
</evidence>
<evidence type="ECO:0000313" key="14">
    <source>
        <dbReference type="Proteomes" id="UP000076078"/>
    </source>
</evidence>
<evidence type="ECO:0000256" key="4">
    <source>
        <dbReference type="ARBA" id="ARBA00022989"/>
    </source>
</evidence>
<evidence type="ECO:0000256" key="7">
    <source>
        <dbReference type="ARBA" id="ARBA00023136"/>
    </source>
</evidence>
<feature type="signal peptide" evidence="11">
    <location>
        <begin position="1"/>
        <end position="26"/>
    </location>
</feature>
<feature type="domain" description="Cation/H+ exchanger transmembrane" evidence="12">
    <location>
        <begin position="67"/>
        <end position="451"/>
    </location>
</feature>
<feature type="transmembrane region" description="Helical" evidence="10">
    <location>
        <begin position="431"/>
        <end position="450"/>
    </location>
</feature>
<proteinExistence type="inferred from homology"/>